<evidence type="ECO:0000313" key="4">
    <source>
        <dbReference type="Proteomes" id="UP000517759"/>
    </source>
</evidence>
<reference evidence="2" key="4">
    <citation type="submission" date="2023-01" db="EMBL/GenBank/DDBJ databases">
        <title>Draft genome sequence of Methylobacterium brachythecii strain NBRC 107710.</title>
        <authorList>
            <person name="Sun Q."/>
            <person name="Mori K."/>
        </authorList>
    </citation>
    <scope>NUCLEOTIDE SEQUENCE</scope>
    <source>
        <strain evidence="2">NBRC 107710</strain>
    </source>
</reference>
<evidence type="ECO:0000256" key="1">
    <source>
        <dbReference type="SAM" id="MobiDB-lite"/>
    </source>
</evidence>
<proteinExistence type="predicted"/>
<protein>
    <recommendedName>
        <fullName evidence="6">Anti-sigma factor NepR domain-containing protein</fullName>
    </recommendedName>
</protein>
<feature type="region of interest" description="Disordered" evidence="1">
    <location>
        <begin position="1"/>
        <end position="26"/>
    </location>
</feature>
<feature type="compositionally biased region" description="Basic and acidic residues" evidence="1">
    <location>
        <begin position="1"/>
        <end position="10"/>
    </location>
</feature>
<dbReference type="AlphaFoldDB" id="A0A7W6AFU4"/>
<reference evidence="5" key="2">
    <citation type="journal article" date="2019" name="Int. J. Syst. Evol. Microbiol.">
        <title>The Global Catalogue of Microorganisms (GCM) 10K type strain sequencing project: providing services to taxonomists for standard genome sequencing and annotation.</title>
        <authorList>
            <consortium name="The Broad Institute Genomics Platform"/>
            <consortium name="The Broad Institute Genome Sequencing Center for Infectious Disease"/>
            <person name="Wu L."/>
            <person name="Ma J."/>
        </authorList>
    </citation>
    <scope>NUCLEOTIDE SEQUENCE [LARGE SCALE GENOMIC DNA]</scope>
    <source>
        <strain evidence="5">NBRC 107710</strain>
    </source>
</reference>
<accession>A0A7W6AFU4</accession>
<keyword evidence="5" id="KW-1185">Reference proteome</keyword>
<reference evidence="3 4" key="3">
    <citation type="submission" date="2020-08" db="EMBL/GenBank/DDBJ databases">
        <title>Genomic Encyclopedia of Type Strains, Phase IV (KMG-IV): sequencing the most valuable type-strain genomes for metagenomic binning, comparative biology and taxonomic classification.</title>
        <authorList>
            <person name="Goeker M."/>
        </authorList>
    </citation>
    <scope>NUCLEOTIDE SEQUENCE [LARGE SCALE GENOMIC DNA]</scope>
    <source>
        <strain evidence="3 4">DSM 24105</strain>
    </source>
</reference>
<evidence type="ECO:0000313" key="3">
    <source>
        <dbReference type="EMBL" id="MBB3900690.1"/>
    </source>
</evidence>
<sequence>MAKIQLDARTEAPPLRADVPPLSAGTRRHLGKTLRSHFAATLAEPVSERLEALLAKLQAPPR</sequence>
<dbReference type="EMBL" id="JACIDN010000001">
    <property type="protein sequence ID" value="MBB3900690.1"/>
    <property type="molecule type" value="Genomic_DNA"/>
</dbReference>
<gene>
    <name evidence="2" type="ORF">GCM10007884_15520</name>
    <name evidence="3" type="ORF">GGR33_000170</name>
</gene>
<evidence type="ECO:0000313" key="2">
    <source>
        <dbReference type="EMBL" id="GLS43567.1"/>
    </source>
</evidence>
<evidence type="ECO:0008006" key="6">
    <source>
        <dbReference type="Google" id="ProtNLM"/>
    </source>
</evidence>
<dbReference type="EMBL" id="BSPG01000005">
    <property type="protein sequence ID" value="GLS43567.1"/>
    <property type="molecule type" value="Genomic_DNA"/>
</dbReference>
<organism evidence="3 4">
    <name type="scientific">Methylobacterium brachythecii</name>
    <dbReference type="NCBI Taxonomy" id="1176177"/>
    <lineage>
        <taxon>Bacteria</taxon>
        <taxon>Pseudomonadati</taxon>
        <taxon>Pseudomonadota</taxon>
        <taxon>Alphaproteobacteria</taxon>
        <taxon>Hyphomicrobiales</taxon>
        <taxon>Methylobacteriaceae</taxon>
        <taxon>Methylobacterium</taxon>
    </lineage>
</organism>
<dbReference type="Proteomes" id="UP001156881">
    <property type="component" value="Unassembled WGS sequence"/>
</dbReference>
<comment type="caution">
    <text evidence="3">The sequence shown here is derived from an EMBL/GenBank/DDBJ whole genome shotgun (WGS) entry which is preliminary data.</text>
</comment>
<name>A0A7W6AFU4_9HYPH</name>
<reference evidence="2" key="1">
    <citation type="journal article" date="2014" name="Int. J. Syst. Evol. Microbiol.">
        <title>Complete genome of a new Firmicutes species belonging to the dominant human colonic microbiota ('Ruminococcus bicirculans') reveals two chromosomes and a selective capacity to utilize plant glucans.</title>
        <authorList>
            <consortium name="NISC Comparative Sequencing Program"/>
            <person name="Wegmann U."/>
            <person name="Louis P."/>
            <person name="Goesmann A."/>
            <person name="Henrissat B."/>
            <person name="Duncan S.H."/>
            <person name="Flint H.J."/>
        </authorList>
    </citation>
    <scope>NUCLEOTIDE SEQUENCE</scope>
    <source>
        <strain evidence="2">NBRC 107710</strain>
    </source>
</reference>
<dbReference type="RefSeq" id="WP_183501492.1">
    <property type="nucleotide sequence ID" value="NZ_BSPG01000005.1"/>
</dbReference>
<evidence type="ECO:0000313" key="5">
    <source>
        <dbReference type="Proteomes" id="UP001156881"/>
    </source>
</evidence>
<dbReference type="Proteomes" id="UP000517759">
    <property type="component" value="Unassembled WGS sequence"/>
</dbReference>